<dbReference type="PANTHER" id="PTHR10794:SF44">
    <property type="entry name" value="MEDIUM-CHAIN FATTY ACID ETHYL ESTER SYNTHASE_ESTERASE 1-RELATED"/>
    <property type="match status" value="1"/>
</dbReference>
<dbReference type="Pfam" id="PF00561">
    <property type="entry name" value="Abhydrolase_1"/>
    <property type="match status" value="1"/>
</dbReference>
<dbReference type="PANTHER" id="PTHR10794">
    <property type="entry name" value="ABHYDROLASE DOMAIN-CONTAINING PROTEIN"/>
    <property type="match status" value="1"/>
</dbReference>
<dbReference type="EMBL" id="LK052926">
    <property type="protein sequence ID" value="CDR47994.1"/>
    <property type="molecule type" value="Genomic_DNA"/>
</dbReference>
<accession>A0A061BDF9</accession>
<dbReference type="Gene3D" id="3.40.50.1820">
    <property type="entry name" value="alpha/beta hydrolase"/>
    <property type="match status" value="1"/>
</dbReference>
<dbReference type="GO" id="GO:0008126">
    <property type="term" value="F:acetylesterase activity"/>
    <property type="evidence" value="ECO:0007669"/>
    <property type="project" value="TreeGrafter"/>
</dbReference>
<dbReference type="AlphaFoldDB" id="A0A061BDF9"/>
<gene>
    <name evidence="3" type="ORF">CYFA0S_41e00210g</name>
</gene>
<comment type="similarity">
    <text evidence="1">Belongs to the AB hydrolase superfamily. AB hydrolase 4 family.</text>
</comment>
<dbReference type="InterPro" id="IPR000073">
    <property type="entry name" value="AB_hydrolase_1"/>
</dbReference>
<organism evidence="3">
    <name type="scientific">Cyberlindnera fabianii</name>
    <name type="common">Yeast</name>
    <name type="synonym">Hansenula fabianii</name>
    <dbReference type="NCBI Taxonomy" id="36022"/>
    <lineage>
        <taxon>Eukaryota</taxon>
        <taxon>Fungi</taxon>
        <taxon>Dikarya</taxon>
        <taxon>Ascomycota</taxon>
        <taxon>Saccharomycotina</taxon>
        <taxon>Saccharomycetes</taxon>
        <taxon>Phaffomycetales</taxon>
        <taxon>Phaffomycetaceae</taxon>
        <taxon>Cyberlindnera</taxon>
    </lineage>
</organism>
<proteinExistence type="inferred from homology"/>
<dbReference type="GO" id="GO:0051792">
    <property type="term" value="P:medium-chain fatty acid biosynthetic process"/>
    <property type="evidence" value="ECO:0007669"/>
    <property type="project" value="TreeGrafter"/>
</dbReference>
<evidence type="ECO:0000313" key="3">
    <source>
        <dbReference type="EMBL" id="CDR47994.1"/>
    </source>
</evidence>
<reference evidence="3" key="1">
    <citation type="journal article" date="2014" name="Genome Announc.">
        <title>Genome sequence of the yeast Cyberlindnera fabianii (Hansenula fabianii).</title>
        <authorList>
            <person name="Freel K.C."/>
            <person name="Sarilar V."/>
            <person name="Neuveglise C."/>
            <person name="Devillers H."/>
            <person name="Friedrich A."/>
            <person name="Schacherer J."/>
        </authorList>
    </citation>
    <scope>NUCLEOTIDE SEQUENCE</scope>
    <source>
        <strain evidence="3">YJS4271</strain>
    </source>
</reference>
<dbReference type="GO" id="GO:0051793">
    <property type="term" value="P:medium-chain fatty acid catabolic process"/>
    <property type="evidence" value="ECO:0007669"/>
    <property type="project" value="TreeGrafter"/>
</dbReference>
<dbReference type="PhylomeDB" id="A0A061BDF9"/>
<sequence>MVGFRGTVTQHHAETTVSLPLKGSSNGDSDSTVSLHELVTSIDGLKTGSRFYLAPSLCHGALQTMYIYGGDFSKTFQVYYGRRLIHLEDGGCVSADYVISPPADKDELNKFNELATQNFPGEDWPKLHPRTRYLSESEVAALKEPSSKSTKPLAVLNHGLAGGSHESYVRMIAEGLYNAGFDVVVLNCRGCARTKLTTPELFTGLHTDDLRDFVKLLQHEYPSRPLYAVGLSFGSTILANYLGEEEENSPFVASACLSNPWDMVDSAYHISNGLIGKNLFAESIAGTLARLVKSNRKVLMTNPQFKQNLLENRKFHSTAEFDALFTAPFHGFQTAYQYYRAASSVNRLLKVQSPLLIINSTDDPVVGVHSIPDKEAEANPYVVLIKTDLGGHLAYVQSDGKNWAINRIVDFFAKVHDTVDESKKVVSDYKPSKSVYDYKLHY</sequence>
<name>A0A061BDF9_CYBFA</name>
<dbReference type="InterPro" id="IPR029058">
    <property type="entry name" value="AB_hydrolase_fold"/>
</dbReference>
<protein>
    <submittedName>
        <fullName evidence="3">CYFA0S41e00210g1_1</fullName>
    </submittedName>
</protein>
<dbReference type="OrthoDB" id="5954035at2759"/>
<feature type="domain" description="AB hydrolase-1" evidence="2">
    <location>
        <begin position="155"/>
        <end position="397"/>
    </location>
</feature>
<dbReference type="SUPFAM" id="SSF53474">
    <property type="entry name" value="alpha/beta-Hydrolases"/>
    <property type="match status" value="1"/>
</dbReference>
<evidence type="ECO:0000259" key="2">
    <source>
        <dbReference type="Pfam" id="PF00561"/>
    </source>
</evidence>
<evidence type="ECO:0000256" key="1">
    <source>
        <dbReference type="ARBA" id="ARBA00010884"/>
    </source>
</evidence>
<dbReference type="VEuPathDB" id="FungiDB:BON22_3835"/>
<dbReference type="GO" id="GO:0047372">
    <property type="term" value="F:monoacylglycerol lipase activity"/>
    <property type="evidence" value="ECO:0007669"/>
    <property type="project" value="TreeGrafter"/>
</dbReference>
<dbReference type="InterPro" id="IPR050960">
    <property type="entry name" value="AB_hydrolase_4_sf"/>
</dbReference>